<keyword evidence="3" id="KW-1185">Reference proteome</keyword>
<name>A0ABX2QHL9_9HYPH</name>
<dbReference type="RefSeq" id="WP_176950070.1">
    <property type="nucleotide sequence ID" value="NZ_JABXYK010000006.1"/>
</dbReference>
<accession>A0ABX2QHL9</accession>
<sequence length="335" mass="35787">MPWSVDWKVTVDGQDMSAAMKPFLISVDVTDKEGTASDTCSLTLDDRGGQVRLPREGAAVSVALQGATVFLGIVDTVRSTGTRGGGSLLVVGAKGFDSRGKVKEGQSFHKDDATLEDFLSEAAKAAGYSITIDPDLGKIERSYWASEGESFLALGQRIAREVGGTFKLRGTQAILMKRGSSPLAAVVAFSGPGGNLISWDIAPFTGRRSFTKAKVQYFDREKAKFEQEEIEFETDRDLPDATNVIRSTAGDKTQAKDIAEARKREAEREGGEGTVVLDLTPSAQAEAMLILSGTRPGVDGSYRIVTVSHKTDRTGGATTSLELRQPTGSAGKDQR</sequence>
<reference evidence="2 3" key="1">
    <citation type="submission" date="2020-06" db="EMBL/GenBank/DDBJ databases">
        <title>Rhizobium sp.nov. isolated from the tomato plant.</title>
        <authorList>
            <person name="Thin K.K."/>
            <person name="Zhang X."/>
            <person name="He S."/>
        </authorList>
    </citation>
    <scope>NUCLEOTIDE SEQUENCE [LARGE SCALE GENOMIC DNA]</scope>
    <source>
        <strain evidence="2 3">DBTS2</strain>
    </source>
</reference>
<organism evidence="2 3">
    <name type="scientific">Mycoplana rhizolycopersici</name>
    <dbReference type="NCBI Taxonomy" id="2746702"/>
    <lineage>
        <taxon>Bacteria</taxon>
        <taxon>Pseudomonadati</taxon>
        <taxon>Pseudomonadota</taxon>
        <taxon>Alphaproteobacteria</taxon>
        <taxon>Hyphomicrobiales</taxon>
        <taxon>Rhizobiaceae</taxon>
        <taxon>Mycoplana</taxon>
    </lineage>
</organism>
<evidence type="ECO:0000313" key="2">
    <source>
        <dbReference type="EMBL" id="NVP56103.1"/>
    </source>
</evidence>
<proteinExistence type="predicted"/>
<feature type="region of interest" description="Disordered" evidence="1">
    <location>
        <begin position="309"/>
        <end position="335"/>
    </location>
</feature>
<dbReference type="Proteomes" id="UP000659172">
    <property type="component" value="Unassembled WGS sequence"/>
</dbReference>
<dbReference type="SUPFAM" id="SSF69279">
    <property type="entry name" value="Phage tail proteins"/>
    <property type="match status" value="1"/>
</dbReference>
<dbReference type="EMBL" id="JABXYK010000006">
    <property type="protein sequence ID" value="NVP56103.1"/>
    <property type="molecule type" value="Genomic_DNA"/>
</dbReference>
<protein>
    <submittedName>
        <fullName evidence="2">Late control D family protein</fullName>
    </submittedName>
</protein>
<gene>
    <name evidence="2" type="ORF">HV823_12655</name>
</gene>
<evidence type="ECO:0000313" key="3">
    <source>
        <dbReference type="Proteomes" id="UP000659172"/>
    </source>
</evidence>
<evidence type="ECO:0000256" key="1">
    <source>
        <dbReference type="SAM" id="MobiDB-lite"/>
    </source>
</evidence>
<comment type="caution">
    <text evidence="2">The sequence shown here is derived from an EMBL/GenBank/DDBJ whole genome shotgun (WGS) entry which is preliminary data.</text>
</comment>
<feature type="compositionally biased region" description="Polar residues" evidence="1">
    <location>
        <begin position="316"/>
        <end position="328"/>
    </location>
</feature>